<dbReference type="Proteomes" id="UP000265520">
    <property type="component" value="Unassembled WGS sequence"/>
</dbReference>
<organism evidence="1 2">
    <name type="scientific">Trifolium medium</name>
    <dbReference type="NCBI Taxonomy" id="97028"/>
    <lineage>
        <taxon>Eukaryota</taxon>
        <taxon>Viridiplantae</taxon>
        <taxon>Streptophyta</taxon>
        <taxon>Embryophyta</taxon>
        <taxon>Tracheophyta</taxon>
        <taxon>Spermatophyta</taxon>
        <taxon>Magnoliopsida</taxon>
        <taxon>eudicotyledons</taxon>
        <taxon>Gunneridae</taxon>
        <taxon>Pentapetalae</taxon>
        <taxon>rosids</taxon>
        <taxon>fabids</taxon>
        <taxon>Fabales</taxon>
        <taxon>Fabaceae</taxon>
        <taxon>Papilionoideae</taxon>
        <taxon>50 kb inversion clade</taxon>
        <taxon>NPAAA clade</taxon>
        <taxon>Hologalegina</taxon>
        <taxon>IRL clade</taxon>
        <taxon>Trifolieae</taxon>
        <taxon>Trifolium</taxon>
    </lineage>
</organism>
<accession>A0A392VFB4</accession>
<reference evidence="1 2" key="1">
    <citation type="journal article" date="2018" name="Front. Plant Sci.">
        <title>Red Clover (Trifolium pratense) and Zigzag Clover (T. medium) - A Picture of Genomic Similarities and Differences.</title>
        <authorList>
            <person name="Dluhosova J."/>
            <person name="Istvanek J."/>
            <person name="Nedelnik J."/>
            <person name="Repkova J."/>
        </authorList>
    </citation>
    <scope>NUCLEOTIDE SEQUENCE [LARGE SCALE GENOMIC DNA]</scope>
    <source>
        <strain evidence="2">cv. 10/8</strain>
        <tissue evidence="1">Leaf</tissue>
    </source>
</reference>
<feature type="non-terminal residue" evidence="1">
    <location>
        <position position="1"/>
    </location>
</feature>
<evidence type="ECO:0000313" key="2">
    <source>
        <dbReference type="Proteomes" id="UP000265520"/>
    </source>
</evidence>
<dbReference type="EMBL" id="LXQA011118503">
    <property type="protein sequence ID" value="MCI85555.1"/>
    <property type="molecule type" value="Genomic_DNA"/>
</dbReference>
<dbReference type="AlphaFoldDB" id="A0A392VFB4"/>
<comment type="caution">
    <text evidence="1">The sequence shown here is derived from an EMBL/GenBank/DDBJ whole genome shotgun (WGS) entry which is preliminary data.</text>
</comment>
<evidence type="ECO:0000313" key="1">
    <source>
        <dbReference type="EMBL" id="MCI85555.1"/>
    </source>
</evidence>
<keyword evidence="2" id="KW-1185">Reference proteome</keyword>
<protein>
    <submittedName>
        <fullName evidence="1">Uncharacterized protein</fullName>
    </submittedName>
</protein>
<proteinExistence type="predicted"/>
<name>A0A392VFB4_9FABA</name>
<sequence>PVNIRGVNASVMSGTSMTCPQLLMLVEMQLVSVQLNHDGRCN</sequence>